<dbReference type="Gene3D" id="1.20.1250.20">
    <property type="entry name" value="MFS general substrate transporter like domains"/>
    <property type="match status" value="2"/>
</dbReference>
<dbReference type="SUPFAM" id="SSF103473">
    <property type="entry name" value="MFS general substrate transporter"/>
    <property type="match status" value="1"/>
</dbReference>
<feature type="transmembrane region" description="Helical" evidence="6">
    <location>
        <begin position="292"/>
        <end position="316"/>
    </location>
</feature>
<dbReference type="EMBL" id="PGFF01000001">
    <property type="protein sequence ID" value="PJJ70883.1"/>
    <property type="molecule type" value="Genomic_DNA"/>
</dbReference>
<keyword evidence="2" id="KW-1003">Cell membrane</keyword>
<dbReference type="AlphaFoldDB" id="A0A2M9CG44"/>
<organism evidence="7 8">
    <name type="scientific">Diaminobutyricimonas aerilata</name>
    <dbReference type="NCBI Taxonomy" id="1162967"/>
    <lineage>
        <taxon>Bacteria</taxon>
        <taxon>Bacillati</taxon>
        <taxon>Actinomycetota</taxon>
        <taxon>Actinomycetes</taxon>
        <taxon>Micrococcales</taxon>
        <taxon>Microbacteriaceae</taxon>
        <taxon>Diaminobutyricimonas</taxon>
    </lineage>
</organism>
<sequence length="390" mass="39136">MSAFSYQAASVPLRLASAGTVVALPVLAVERLDSVAIGGLLTGAALFPAIVVAPLVGTVLDRMRRPRRLLIGAALTTALAFAIAAMLGDVPTGLVALALVIAGLTTPVYMGGMSSFVTSAIAEPRKAYAQDSLSYTMASIAGPAIAALAIALDSARSAMFAMAVLALIGTFGSLGLSMDARPAPEQGVRRTIAAGITHLVRHRPIAVVTISGTLSQVGGGAAGVAAVGLSIERAGDIGAAAWIMTAFAVGGLAGAIAIAVRRWTRRSPAWVMGAGFAATGVLIFAATPDLGILYTIAVIGLAGIFTAPANAAMLLLRDQESPATVKSQVFTIGAGLRSAAAAVGAALAGAVSGLDAGWLIGGIGVVWMLSGLLLVAFPRDQRVPRAERGH</sequence>
<feature type="transmembrane region" description="Helical" evidence="6">
    <location>
        <begin position="158"/>
        <end position="176"/>
    </location>
</feature>
<dbReference type="InterPro" id="IPR011701">
    <property type="entry name" value="MFS"/>
</dbReference>
<comment type="subcellular location">
    <subcellularLocation>
        <location evidence="1">Cell membrane</location>
        <topology evidence="1">Multi-pass membrane protein</topology>
    </subcellularLocation>
</comment>
<dbReference type="InterPro" id="IPR036259">
    <property type="entry name" value="MFS_trans_sf"/>
</dbReference>
<dbReference type="GO" id="GO:0022857">
    <property type="term" value="F:transmembrane transporter activity"/>
    <property type="evidence" value="ECO:0007669"/>
    <property type="project" value="InterPro"/>
</dbReference>
<keyword evidence="3 6" id="KW-0812">Transmembrane</keyword>
<feature type="transmembrane region" description="Helical" evidence="6">
    <location>
        <begin position="267"/>
        <end position="286"/>
    </location>
</feature>
<gene>
    <name evidence="7" type="ORF">CLV46_0412</name>
</gene>
<proteinExistence type="predicted"/>
<dbReference type="OrthoDB" id="4943255at2"/>
<feature type="transmembrane region" description="Helical" evidence="6">
    <location>
        <begin position="328"/>
        <end position="350"/>
    </location>
</feature>
<protein>
    <submittedName>
        <fullName evidence="7">Putative MFS family arabinose efflux permease</fullName>
    </submittedName>
</protein>
<comment type="caution">
    <text evidence="7">The sequence shown here is derived from an EMBL/GenBank/DDBJ whole genome shotgun (WGS) entry which is preliminary data.</text>
</comment>
<keyword evidence="5 6" id="KW-0472">Membrane</keyword>
<dbReference type="RefSeq" id="WP_100363257.1">
    <property type="nucleotide sequence ID" value="NZ_PGFF01000001.1"/>
</dbReference>
<reference evidence="7 8" key="1">
    <citation type="submission" date="2017-11" db="EMBL/GenBank/DDBJ databases">
        <title>Genomic Encyclopedia of Archaeal and Bacterial Type Strains, Phase II (KMG-II): From Individual Species to Whole Genera.</title>
        <authorList>
            <person name="Goeker M."/>
        </authorList>
    </citation>
    <scope>NUCLEOTIDE SEQUENCE [LARGE SCALE GENOMIC DNA]</scope>
    <source>
        <strain evidence="7 8">DSM 27393</strain>
    </source>
</reference>
<dbReference type="PANTHER" id="PTHR23513">
    <property type="entry name" value="INTEGRAL MEMBRANE EFFLUX PROTEIN-RELATED"/>
    <property type="match status" value="1"/>
</dbReference>
<evidence type="ECO:0000256" key="1">
    <source>
        <dbReference type="ARBA" id="ARBA00004651"/>
    </source>
</evidence>
<dbReference type="Proteomes" id="UP000228758">
    <property type="component" value="Unassembled WGS sequence"/>
</dbReference>
<evidence type="ECO:0000256" key="4">
    <source>
        <dbReference type="ARBA" id="ARBA00022989"/>
    </source>
</evidence>
<feature type="transmembrane region" description="Helical" evidence="6">
    <location>
        <begin position="94"/>
        <end position="121"/>
    </location>
</feature>
<feature type="transmembrane region" description="Helical" evidence="6">
    <location>
        <begin position="356"/>
        <end position="377"/>
    </location>
</feature>
<name>A0A2M9CG44_9MICO</name>
<evidence type="ECO:0000256" key="3">
    <source>
        <dbReference type="ARBA" id="ARBA00022692"/>
    </source>
</evidence>
<evidence type="ECO:0000256" key="2">
    <source>
        <dbReference type="ARBA" id="ARBA00022475"/>
    </source>
</evidence>
<evidence type="ECO:0000256" key="5">
    <source>
        <dbReference type="ARBA" id="ARBA00023136"/>
    </source>
</evidence>
<evidence type="ECO:0000256" key="6">
    <source>
        <dbReference type="SAM" id="Phobius"/>
    </source>
</evidence>
<dbReference type="Pfam" id="PF07690">
    <property type="entry name" value="MFS_1"/>
    <property type="match status" value="1"/>
</dbReference>
<feature type="transmembrane region" description="Helical" evidence="6">
    <location>
        <begin position="237"/>
        <end position="260"/>
    </location>
</feature>
<keyword evidence="8" id="KW-1185">Reference proteome</keyword>
<keyword evidence="4 6" id="KW-1133">Transmembrane helix</keyword>
<feature type="transmembrane region" description="Helical" evidence="6">
    <location>
        <begin position="133"/>
        <end position="152"/>
    </location>
</feature>
<evidence type="ECO:0000313" key="7">
    <source>
        <dbReference type="EMBL" id="PJJ70883.1"/>
    </source>
</evidence>
<accession>A0A2M9CG44</accession>
<dbReference type="GO" id="GO:0005886">
    <property type="term" value="C:plasma membrane"/>
    <property type="evidence" value="ECO:0007669"/>
    <property type="project" value="UniProtKB-SubCell"/>
</dbReference>
<feature type="transmembrane region" description="Helical" evidence="6">
    <location>
        <begin position="205"/>
        <end position="231"/>
    </location>
</feature>
<feature type="transmembrane region" description="Helical" evidence="6">
    <location>
        <begin position="69"/>
        <end position="88"/>
    </location>
</feature>
<feature type="transmembrane region" description="Helical" evidence="6">
    <location>
        <begin position="34"/>
        <end position="57"/>
    </location>
</feature>
<evidence type="ECO:0000313" key="8">
    <source>
        <dbReference type="Proteomes" id="UP000228758"/>
    </source>
</evidence>
<dbReference type="PANTHER" id="PTHR23513:SF11">
    <property type="entry name" value="STAPHYLOFERRIN A TRANSPORTER"/>
    <property type="match status" value="1"/>
</dbReference>